<evidence type="ECO:0000313" key="2">
    <source>
        <dbReference type="Proteomes" id="UP000767238"/>
    </source>
</evidence>
<dbReference type="Proteomes" id="UP000767238">
    <property type="component" value="Unassembled WGS sequence"/>
</dbReference>
<reference evidence="1" key="1">
    <citation type="journal article" date="2021" name="J Fungi (Basel)">
        <title>Virulence traits and population genomics of the black yeast Aureobasidium melanogenum.</title>
        <authorList>
            <person name="Cernosa A."/>
            <person name="Sun X."/>
            <person name="Gostincar C."/>
            <person name="Fang C."/>
            <person name="Gunde-Cimerman N."/>
            <person name="Song Z."/>
        </authorList>
    </citation>
    <scope>NUCLEOTIDE SEQUENCE</scope>
    <source>
        <strain evidence="1">EXF-8016</strain>
    </source>
</reference>
<gene>
    <name evidence="1" type="ORF">KCV03_g8453</name>
</gene>
<feature type="non-terminal residue" evidence="1">
    <location>
        <position position="117"/>
    </location>
</feature>
<dbReference type="EMBL" id="JAHFYH010000082">
    <property type="protein sequence ID" value="KAH0214495.1"/>
    <property type="molecule type" value="Genomic_DNA"/>
</dbReference>
<name>A0A9P8K4R8_AURME</name>
<comment type="caution">
    <text evidence="1">The sequence shown here is derived from an EMBL/GenBank/DDBJ whole genome shotgun (WGS) entry which is preliminary data.</text>
</comment>
<sequence length="117" mass="12924">MLIGLLSSLVKGYFADNLLSIKESKLPSVVVATLQHLDLLPITTTTLCIAATVIPASSSTVQLRLRPRDSLATLPELHRHLSSFFISKSSLAIRIQLLWHFHKLLSQSARPAQSMDH</sequence>
<protein>
    <submittedName>
        <fullName evidence="1">Uncharacterized protein</fullName>
    </submittedName>
</protein>
<proteinExistence type="predicted"/>
<dbReference type="AlphaFoldDB" id="A0A9P8K4R8"/>
<reference evidence="1" key="2">
    <citation type="submission" date="2021-08" db="EMBL/GenBank/DDBJ databases">
        <authorList>
            <person name="Gostincar C."/>
            <person name="Sun X."/>
            <person name="Song Z."/>
            <person name="Gunde-Cimerman N."/>
        </authorList>
    </citation>
    <scope>NUCLEOTIDE SEQUENCE</scope>
    <source>
        <strain evidence="1">EXF-8016</strain>
    </source>
</reference>
<organism evidence="1 2">
    <name type="scientific">Aureobasidium melanogenum</name>
    <name type="common">Aureobasidium pullulans var. melanogenum</name>
    <dbReference type="NCBI Taxonomy" id="46634"/>
    <lineage>
        <taxon>Eukaryota</taxon>
        <taxon>Fungi</taxon>
        <taxon>Dikarya</taxon>
        <taxon>Ascomycota</taxon>
        <taxon>Pezizomycotina</taxon>
        <taxon>Dothideomycetes</taxon>
        <taxon>Dothideomycetidae</taxon>
        <taxon>Dothideales</taxon>
        <taxon>Saccotheciaceae</taxon>
        <taxon>Aureobasidium</taxon>
    </lineage>
</organism>
<evidence type="ECO:0000313" key="1">
    <source>
        <dbReference type="EMBL" id="KAH0214495.1"/>
    </source>
</evidence>
<accession>A0A9P8K4R8</accession>